<evidence type="ECO:0000256" key="4">
    <source>
        <dbReference type="ARBA" id="ARBA00022842"/>
    </source>
</evidence>
<feature type="binding site" evidence="9">
    <location>
        <position position="79"/>
    </location>
    <ligand>
        <name>Mg(2+)</name>
        <dbReference type="ChEBI" id="CHEBI:18420"/>
    </ligand>
</feature>
<dbReference type="GO" id="GO:0009228">
    <property type="term" value="P:thiamine biosynthetic process"/>
    <property type="evidence" value="ECO:0007669"/>
    <property type="project" value="UniProtKB-KW"/>
</dbReference>
<dbReference type="EMBL" id="NXLQ01000001">
    <property type="protein sequence ID" value="RDU67514.1"/>
    <property type="molecule type" value="Genomic_DNA"/>
</dbReference>
<organism evidence="13 14">
    <name type="scientific">Helicobacter didelphidarum</name>
    <dbReference type="NCBI Taxonomy" id="2040648"/>
    <lineage>
        <taxon>Bacteria</taxon>
        <taxon>Pseudomonadati</taxon>
        <taxon>Campylobacterota</taxon>
        <taxon>Epsilonproteobacteria</taxon>
        <taxon>Campylobacterales</taxon>
        <taxon>Helicobacteraceae</taxon>
        <taxon>Helicobacter</taxon>
    </lineage>
</organism>
<feature type="binding site" evidence="9">
    <location>
        <begin position="191"/>
        <end position="192"/>
    </location>
    <ligand>
        <name>2-[(2R,5Z)-2-carboxy-4-methylthiazol-5(2H)-ylidene]ethyl phosphate</name>
        <dbReference type="ChEBI" id="CHEBI:62899"/>
    </ligand>
</feature>
<protein>
    <recommendedName>
        <fullName evidence="9">Thiamine-phosphate synthase</fullName>
        <shortName evidence="9">TP synthase</shortName>
        <shortName evidence="9">TPS</shortName>
        <ecNumber evidence="9">2.5.1.3</ecNumber>
    </recommendedName>
    <alternativeName>
        <fullName evidence="9">Thiamine-phosphate pyrophosphorylase</fullName>
        <shortName evidence="9">TMP pyrophosphorylase</shortName>
        <shortName evidence="9">TMP-PPase</shortName>
    </alternativeName>
</protein>
<dbReference type="SUPFAM" id="SSF51391">
    <property type="entry name" value="Thiamin phosphate synthase"/>
    <property type="match status" value="1"/>
</dbReference>
<comment type="similarity">
    <text evidence="9 10">Belongs to the thiamine-phosphate synthase family.</text>
</comment>
<sequence length="254" mass="28964">MTIKQTALNQNILYGLYGISDTKLTPKHKIFDFLQEAIDGGMRIFQYRDKDSKDSEIIGLVSELQDFCAKKDVLFVLNDRYELAIKLGVDGLHLGQDELGDFITIRKAFSGIIGVSCYNDISSALKYEKMGVDYVAFGAFFSSPTKPQANLCPLKILEHAKEKIHIPICCIGGISPENANLLRQSDMIAVISSLWNKQDSYIESCRDSHTRIDIVSKQDIFDTNREKKEQEEDLKSLWYVCMNARLLLQKWQDY</sequence>
<dbReference type="GO" id="GO:0000287">
    <property type="term" value="F:magnesium ion binding"/>
    <property type="evidence" value="ECO:0007669"/>
    <property type="project" value="UniProtKB-UniRule"/>
</dbReference>
<evidence type="ECO:0000256" key="8">
    <source>
        <dbReference type="ARBA" id="ARBA00047883"/>
    </source>
</evidence>
<feature type="binding site" evidence="9">
    <location>
        <position position="98"/>
    </location>
    <ligand>
        <name>Mg(2+)</name>
        <dbReference type="ChEBI" id="CHEBI:18420"/>
    </ligand>
</feature>
<dbReference type="EC" id="2.5.1.3" evidence="9"/>
<comment type="caution">
    <text evidence="13">The sequence shown here is derived from an EMBL/GenBank/DDBJ whole genome shotgun (WGS) entry which is preliminary data.</text>
</comment>
<dbReference type="NCBIfam" id="TIGR00693">
    <property type="entry name" value="thiE"/>
    <property type="match status" value="1"/>
</dbReference>
<dbReference type="Pfam" id="PF02581">
    <property type="entry name" value="TMP-TENI"/>
    <property type="match status" value="1"/>
</dbReference>
<feature type="binding site" evidence="9">
    <location>
        <position position="78"/>
    </location>
    <ligand>
        <name>4-amino-2-methyl-5-(diphosphooxymethyl)pyrimidine</name>
        <dbReference type="ChEBI" id="CHEBI:57841"/>
    </ligand>
</feature>
<keyword evidence="14" id="KW-1185">Reference proteome</keyword>
<name>A0A3D8ISC1_9HELI</name>
<evidence type="ECO:0000256" key="7">
    <source>
        <dbReference type="ARBA" id="ARBA00047851"/>
    </source>
</evidence>
<feature type="binding site" evidence="9">
    <location>
        <begin position="46"/>
        <end position="50"/>
    </location>
    <ligand>
        <name>4-amino-2-methyl-5-(diphosphooxymethyl)pyrimidine</name>
        <dbReference type="ChEBI" id="CHEBI:57841"/>
    </ligand>
</feature>
<evidence type="ECO:0000256" key="10">
    <source>
        <dbReference type="RuleBase" id="RU003826"/>
    </source>
</evidence>
<evidence type="ECO:0000256" key="1">
    <source>
        <dbReference type="ARBA" id="ARBA00005165"/>
    </source>
</evidence>
<evidence type="ECO:0000256" key="11">
    <source>
        <dbReference type="RuleBase" id="RU004253"/>
    </source>
</evidence>
<comment type="function">
    <text evidence="9">Condenses 4-methyl-5-(beta-hydroxyethyl)thiazole monophosphate (THZ-P) and 2-methyl-4-amino-5-hydroxymethyl pyrimidine pyrophosphate (HMP-PP) to form thiamine monophosphate (TMP).</text>
</comment>
<comment type="pathway">
    <text evidence="1 9 11">Cofactor biosynthesis; thiamine diphosphate biosynthesis; thiamine phosphate from 4-amino-2-methyl-5-diphosphomethylpyrimidine and 4-methyl-5-(2-phosphoethyl)-thiazole: step 1/1.</text>
</comment>
<comment type="cofactor">
    <cofactor evidence="9">
        <name>Mg(2+)</name>
        <dbReference type="ChEBI" id="CHEBI:18420"/>
    </cofactor>
    <text evidence="9">Binds 1 Mg(2+) ion per subunit.</text>
</comment>
<dbReference type="OrthoDB" id="9810880at2"/>
<dbReference type="Proteomes" id="UP000256379">
    <property type="component" value="Unassembled WGS sequence"/>
</dbReference>
<dbReference type="GO" id="GO:0004789">
    <property type="term" value="F:thiamine-phosphate diphosphorylase activity"/>
    <property type="evidence" value="ECO:0007669"/>
    <property type="project" value="UniProtKB-UniRule"/>
</dbReference>
<keyword evidence="4 9" id="KW-0460">Magnesium</keyword>
<evidence type="ECO:0000259" key="12">
    <source>
        <dbReference type="Pfam" id="PF02581"/>
    </source>
</evidence>
<proteinExistence type="inferred from homology"/>
<feature type="binding site" evidence="9">
    <location>
        <begin position="143"/>
        <end position="145"/>
    </location>
    <ligand>
        <name>2-[(2R,5Z)-2-carboxy-4-methylthiazol-5(2H)-ylidene]ethyl phosphate</name>
        <dbReference type="ChEBI" id="CHEBI:62899"/>
    </ligand>
</feature>
<keyword evidence="2 9" id="KW-0808">Transferase</keyword>
<dbReference type="InterPro" id="IPR013785">
    <property type="entry name" value="Aldolase_TIM"/>
</dbReference>
<feature type="binding site" evidence="9">
    <location>
        <position position="146"/>
    </location>
    <ligand>
        <name>4-amino-2-methyl-5-(diphosphooxymethyl)pyrimidine</name>
        <dbReference type="ChEBI" id="CHEBI:57841"/>
    </ligand>
</feature>
<dbReference type="AlphaFoldDB" id="A0A3D8ISC1"/>
<dbReference type="InterPro" id="IPR036206">
    <property type="entry name" value="ThiamineP_synth_sf"/>
</dbReference>
<dbReference type="GO" id="GO:0005737">
    <property type="term" value="C:cytoplasm"/>
    <property type="evidence" value="ECO:0007669"/>
    <property type="project" value="TreeGrafter"/>
</dbReference>
<evidence type="ECO:0000313" key="13">
    <source>
        <dbReference type="EMBL" id="RDU67514.1"/>
    </source>
</evidence>
<evidence type="ECO:0000313" key="14">
    <source>
        <dbReference type="Proteomes" id="UP000256379"/>
    </source>
</evidence>
<evidence type="ECO:0000256" key="9">
    <source>
        <dbReference type="HAMAP-Rule" id="MF_00097"/>
    </source>
</evidence>
<dbReference type="GO" id="GO:0009229">
    <property type="term" value="P:thiamine diphosphate biosynthetic process"/>
    <property type="evidence" value="ECO:0007669"/>
    <property type="project" value="UniProtKB-UniRule"/>
</dbReference>
<feature type="binding site" evidence="9">
    <location>
        <position position="173"/>
    </location>
    <ligand>
        <name>2-[(2R,5Z)-2-carboxy-4-methylthiazol-5(2H)-ylidene]ethyl phosphate</name>
        <dbReference type="ChEBI" id="CHEBI:62899"/>
    </ligand>
</feature>
<dbReference type="UniPathway" id="UPA00060">
    <property type="reaction ID" value="UER00141"/>
</dbReference>
<feature type="domain" description="Thiamine phosphate synthase/TenI" evidence="12">
    <location>
        <begin position="16"/>
        <end position="193"/>
    </location>
</feature>
<keyword evidence="5 9" id="KW-0784">Thiamine biosynthesis</keyword>
<evidence type="ECO:0000256" key="5">
    <source>
        <dbReference type="ARBA" id="ARBA00022977"/>
    </source>
</evidence>
<evidence type="ECO:0000256" key="2">
    <source>
        <dbReference type="ARBA" id="ARBA00022679"/>
    </source>
</evidence>
<dbReference type="InterPro" id="IPR022998">
    <property type="entry name" value="ThiamineP_synth_TenI"/>
</dbReference>
<accession>A0A3D8ISC1</accession>
<dbReference type="Gene3D" id="3.20.20.70">
    <property type="entry name" value="Aldolase class I"/>
    <property type="match status" value="1"/>
</dbReference>
<dbReference type="RefSeq" id="WP_115542042.1">
    <property type="nucleotide sequence ID" value="NZ_NXLQ01000001.1"/>
</dbReference>
<dbReference type="HAMAP" id="MF_00097">
    <property type="entry name" value="TMP_synthase"/>
    <property type="match status" value="1"/>
</dbReference>
<evidence type="ECO:0000256" key="6">
    <source>
        <dbReference type="ARBA" id="ARBA00047334"/>
    </source>
</evidence>
<feature type="binding site" evidence="9">
    <location>
        <position position="116"/>
    </location>
    <ligand>
        <name>4-amino-2-methyl-5-(diphosphooxymethyl)pyrimidine</name>
        <dbReference type="ChEBI" id="CHEBI:57841"/>
    </ligand>
</feature>
<comment type="catalytic activity">
    <reaction evidence="7 9 10">
        <text>2-(2-carboxy-4-methylthiazol-5-yl)ethyl phosphate + 4-amino-2-methyl-5-(diphosphooxymethyl)pyrimidine + 2 H(+) = thiamine phosphate + CO2 + diphosphate</text>
        <dbReference type="Rhea" id="RHEA:47848"/>
        <dbReference type="ChEBI" id="CHEBI:15378"/>
        <dbReference type="ChEBI" id="CHEBI:16526"/>
        <dbReference type="ChEBI" id="CHEBI:33019"/>
        <dbReference type="ChEBI" id="CHEBI:37575"/>
        <dbReference type="ChEBI" id="CHEBI:57841"/>
        <dbReference type="ChEBI" id="CHEBI:62890"/>
        <dbReference type="EC" id="2.5.1.3"/>
    </reaction>
</comment>
<comment type="catalytic activity">
    <reaction evidence="8 9 10">
        <text>2-[(2R,5Z)-2-carboxy-4-methylthiazol-5(2H)-ylidene]ethyl phosphate + 4-amino-2-methyl-5-(diphosphooxymethyl)pyrimidine + 2 H(+) = thiamine phosphate + CO2 + diphosphate</text>
        <dbReference type="Rhea" id="RHEA:47844"/>
        <dbReference type="ChEBI" id="CHEBI:15378"/>
        <dbReference type="ChEBI" id="CHEBI:16526"/>
        <dbReference type="ChEBI" id="CHEBI:33019"/>
        <dbReference type="ChEBI" id="CHEBI:37575"/>
        <dbReference type="ChEBI" id="CHEBI:57841"/>
        <dbReference type="ChEBI" id="CHEBI:62899"/>
        <dbReference type="EC" id="2.5.1.3"/>
    </reaction>
</comment>
<dbReference type="PANTHER" id="PTHR20857">
    <property type="entry name" value="THIAMINE-PHOSPHATE PYROPHOSPHORYLASE"/>
    <property type="match status" value="1"/>
</dbReference>
<dbReference type="CDD" id="cd00564">
    <property type="entry name" value="TMP_TenI"/>
    <property type="match status" value="1"/>
</dbReference>
<gene>
    <name evidence="9 13" type="primary">thiE</name>
    <name evidence="13" type="ORF">CQA53_00355</name>
</gene>
<comment type="catalytic activity">
    <reaction evidence="6 9 10">
        <text>4-methyl-5-(2-phosphooxyethyl)-thiazole + 4-amino-2-methyl-5-(diphosphooxymethyl)pyrimidine + H(+) = thiamine phosphate + diphosphate</text>
        <dbReference type="Rhea" id="RHEA:22328"/>
        <dbReference type="ChEBI" id="CHEBI:15378"/>
        <dbReference type="ChEBI" id="CHEBI:33019"/>
        <dbReference type="ChEBI" id="CHEBI:37575"/>
        <dbReference type="ChEBI" id="CHEBI:57841"/>
        <dbReference type="ChEBI" id="CHEBI:58296"/>
        <dbReference type="EC" id="2.5.1.3"/>
    </reaction>
</comment>
<evidence type="ECO:0000256" key="3">
    <source>
        <dbReference type="ARBA" id="ARBA00022723"/>
    </source>
</evidence>
<dbReference type="InterPro" id="IPR034291">
    <property type="entry name" value="TMP_synthase"/>
</dbReference>
<dbReference type="PANTHER" id="PTHR20857:SF15">
    <property type="entry name" value="THIAMINE-PHOSPHATE SYNTHASE"/>
    <property type="match status" value="1"/>
</dbReference>
<keyword evidence="3 9" id="KW-0479">Metal-binding</keyword>
<reference evidence="13 14" key="1">
    <citation type="submission" date="2018-04" db="EMBL/GenBank/DDBJ databases">
        <title>Novel Campyloabacter and Helicobacter Species and Strains.</title>
        <authorList>
            <person name="Mannion A.J."/>
            <person name="Shen Z."/>
            <person name="Fox J.G."/>
        </authorList>
    </citation>
    <scope>NUCLEOTIDE SEQUENCE [LARGE SCALE GENOMIC DNA]</scope>
    <source>
        <strain evidence="13 14">MIT 17-337</strain>
    </source>
</reference>